<reference evidence="8 9" key="1">
    <citation type="submission" date="2017-12" db="EMBL/GenBank/DDBJ databases">
        <title>Sequencing the genomes of 1000 Actinobacteria strains.</title>
        <authorList>
            <person name="Klenk H.-P."/>
        </authorList>
    </citation>
    <scope>NUCLEOTIDE SEQUENCE [LARGE SCALE GENOMIC DNA]</scope>
    <source>
        <strain evidence="8 9">DSM 45165</strain>
    </source>
</reference>
<keyword evidence="5 6" id="KW-0472">Membrane</keyword>
<evidence type="ECO:0000256" key="1">
    <source>
        <dbReference type="ARBA" id="ARBA00004651"/>
    </source>
</evidence>
<keyword evidence="4 6" id="KW-1133">Transmembrane helix</keyword>
<sequence>MGSTMTDQIESPTVRKVYHRLIPLLFLMLFFNYLDRSNIGFAELDMGDKLRLGPSIFGFAGSIFFLGYMVLEVPSNLLLHRFGARRWIGRILLTWGAVAALTAFVYDDTSFCVMRFLLGVMEAGFLPGIAVYVTKWFPERYRARAVGGYIIGNSIAAVLGGPSSTALMKYLDRFASLAGWQWMFIVAGAAAMILGLVAFRAMAERPADVKWLTAEQKAWLESALESEREALGGQRHVPVLRVIRDSRVWSLSILFGCALVGIYGLLLAGRFEPLSFGHQRC</sequence>
<feature type="domain" description="Major facilitator superfamily (MFS) profile" evidence="7">
    <location>
        <begin position="21"/>
        <end position="281"/>
    </location>
</feature>
<dbReference type="Pfam" id="PF07690">
    <property type="entry name" value="MFS_1"/>
    <property type="match status" value="1"/>
</dbReference>
<dbReference type="Proteomes" id="UP000233750">
    <property type="component" value="Unassembled WGS sequence"/>
</dbReference>
<proteinExistence type="predicted"/>
<dbReference type="PANTHER" id="PTHR43791:SF36">
    <property type="entry name" value="TRANSPORTER, PUTATIVE (AFU_ORTHOLOGUE AFUA_6G08340)-RELATED"/>
    <property type="match status" value="1"/>
</dbReference>
<evidence type="ECO:0000259" key="7">
    <source>
        <dbReference type="PROSITE" id="PS50850"/>
    </source>
</evidence>
<feature type="transmembrane region" description="Helical" evidence="6">
    <location>
        <begin position="87"/>
        <end position="106"/>
    </location>
</feature>
<evidence type="ECO:0000313" key="8">
    <source>
        <dbReference type="EMBL" id="PKV95765.1"/>
    </source>
</evidence>
<dbReference type="FunFam" id="1.20.1250.20:FF:000018">
    <property type="entry name" value="MFS transporter permease"/>
    <property type="match status" value="1"/>
</dbReference>
<dbReference type="GO" id="GO:0022857">
    <property type="term" value="F:transmembrane transporter activity"/>
    <property type="evidence" value="ECO:0007669"/>
    <property type="project" value="InterPro"/>
</dbReference>
<evidence type="ECO:0000256" key="4">
    <source>
        <dbReference type="ARBA" id="ARBA00022989"/>
    </source>
</evidence>
<dbReference type="PANTHER" id="PTHR43791">
    <property type="entry name" value="PERMEASE-RELATED"/>
    <property type="match status" value="1"/>
</dbReference>
<evidence type="ECO:0000256" key="6">
    <source>
        <dbReference type="SAM" id="Phobius"/>
    </source>
</evidence>
<evidence type="ECO:0000256" key="2">
    <source>
        <dbReference type="ARBA" id="ARBA00022448"/>
    </source>
</evidence>
<organism evidence="8 9">
    <name type="scientific">Amycolatopsis echigonensis</name>
    <dbReference type="NCBI Taxonomy" id="2576905"/>
    <lineage>
        <taxon>Bacteria</taxon>
        <taxon>Bacillati</taxon>
        <taxon>Actinomycetota</taxon>
        <taxon>Actinomycetes</taxon>
        <taxon>Pseudonocardiales</taxon>
        <taxon>Pseudonocardiaceae</taxon>
        <taxon>Amycolatopsis</taxon>
    </lineage>
</organism>
<keyword evidence="9" id="KW-1185">Reference proteome</keyword>
<dbReference type="InterPro" id="IPR036259">
    <property type="entry name" value="MFS_trans_sf"/>
</dbReference>
<evidence type="ECO:0000256" key="5">
    <source>
        <dbReference type="ARBA" id="ARBA00023136"/>
    </source>
</evidence>
<dbReference type="InterPro" id="IPR011701">
    <property type="entry name" value="MFS"/>
</dbReference>
<comment type="caution">
    <text evidence="8">The sequence shown here is derived from an EMBL/GenBank/DDBJ whole genome shotgun (WGS) entry which is preliminary data.</text>
</comment>
<keyword evidence="2" id="KW-0813">Transport</keyword>
<feature type="transmembrane region" description="Helical" evidence="6">
    <location>
        <begin position="54"/>
        <end position="75"/>
    </location>
</feature>
<keyword evidence="3 6" id="KW-0812">Transmembrane</keyword>
<accession>A0A2N3WPG8</accession>
<dbReference type="AlphaFoldDB" id="A0A2N3WPG8"/>
<protein>
    <submittedName>
        <fullName evidence="8">MFS transporter</fullName>
    </submittedName>
</protein>
<feature type="transmembrane region" description="Helical" evidence="6">
    <location>
        <begin position="17"/>
        <end position="34"/>
    </location>
</feature>
<evidence type="ECO:0000313" key="9">
    <source>
        <dbReference type="Proteomes" id="UP000233750"/>
    </source>
</evidence>
<dbReference type="Gene3D" id="1.20.1250.20">
    <property type="entry name" value="MFS general substrate transporter like domains"/>
    <property type="match status" value="1"/>
</dbReference>
<gene>
    <name evidence="8" type="ORF">ATK30_6695</name>
</gene>
<dbReference type="InterPro" id="IPR020846">
    <property type="entry name" value="MFS_dom"/>
</dbReference>
<comment type="subcellular location">
    <subcellularLocation>
        <location evidence="1">Cell membrane</location>
        <topology evidence="1">Multi-pass membrane protein</topology>
    </subcellularLocation>
</comment>
<feature type="transmembrane region" description="Helical" evidence="6">
    <location>
        <begin position="248"/>
        <end position="268"/>
    </location>
</feature>
<feature type="transmembrane region" description="Helical" evidence="6">
    <location>
        <begin position="112"/>
        <end position="134"/>
    </location>
</feature>
<feature type="transmembrane region" description="Helical" evidence="6">
    <location>
        <begin position="146"/>
        <end position="168"/>
    </location>
</feature>
<evidence type="ECO:0000256" key="3">
    <source>
        <dbReference type="ARBA" id="ARBA00022692"/>
    </source>
</evidence>
<dbReference type="GO" id="GO:0005886">
    <property type="term" value="C:plasma membrane"/>
    <property type="evidence" value="ECO:0007669"/>
    <property type="project" value="UniProtKB-SubCell"/>
</dbReference>
<dbReference type="SUPFAM" id="SSF103473">
    <property type="entry name" value="MFS general substrate transporter"/>
    <property type="match status" value="1"/>
</dbReference>
<feature type="transmembrane region" description="Helical" evidence="6">
    <location>
        <begin position="180"/>
        <end position="199"/>
    </location>
</feature>
<name>A0A2N3WPG8_9PSEU</name>
<dbReference type="PROSITE" id="PS50850">
    <property type="entry name" value="MFS"/>
    <property type="match status" value="1"/>
</dbReference>
<dbReference type="EMBL" id="PJMY01000003">
    <property type="protein sequence ID" value="PKV95765.1"/>
    <property type="molecule type" value="Genomic_DNA"/>
</dbReference>